<sequence>MDIMVEGAQSSQVAGMLHEREIPYAVAIGDLRTLMEKEQDPIKKTRRNSEISRAMDWKSYHRLDVIYAFMDGLASLYPYLCSVNVIGKSVEGRDLRMLKISNGESDNTGVWVDGSIHPREWISAAVVTYIADRLVRTFHEQPESVTNKDWYLLPVLNPDGYEYTHTHDRMWRKNRARYGECVGVDLNRNFSYGWGERGEEGSSEDPGNIFYRGPKPFSEPETAALKRVILDSETNFKVFLSLHSYGEVIIFPWGYTGDPCPDYVELLEGGTTMAKAIFSSGGHTYKVGSTKDLMYYAAGTSTDWSYAVANILYSYMIELRGKTHRFLLPKEEIMSTANEVMCGIIRLMDFVDRRCQSTQSCACTKS</sequence>
<feature type="domain" description="Peptidase M14" evidence="8">
    <location>
        <begin position="59"/>
        <end position="351"/>
    </location>
</feature>
<dbReference type="InterPro" id="IPR036990">
    <property type="entry name" value="M14A-like_propep"/>
</dbReference>
<protein>
    <submittedName>
        <fullName evidence="10">Carboxypeptidase B-like</fullName>
    </submittedName>
</protein>
<evidence type="ECO:0000313" key="10">
    <source>
        <dbReference type="RefSeq" id="XP_064073544.1"/>
    </source>
</evidence>
<keyword evidence="3" id="KW-0479">Metal-binding</keyword>
<evidence type="ECO:0000256" key="6">
    <source>
        <dbReference type="ARBA" id="ARBA00023157"/>
    </source>
</evidence>
<gene>
    <name evidence="10" type="primary">LOC113400423</name>
</gene>
<comment type="similarity">
    <text evidence="2 7">Belongs to the peptidase M14 family.</text>
</comment>
<evidence type="ECO:0000256" key="4">
    <source>
        <dbReference type="ARBA" id="ARBA00022729"/>
    </source>
</evidence>
<dbReference type="CDD" id="cd03860">
    <property type="entry name" value="M14_CP_A-B_like"/>
    <property type="match status" value="1"/>
</dbReference>
<dbReference type="Gene3D" id="3.30.70.340">
    <property type="entry name" value="Metallocarboxypeptidase-like"/>
    <property type="match status" value="1"/>
</dbReference>
<dbReference type="InterPro" id="IPR000834">
    <property type="entry name" value="Peptidase_M14"/>
</dbReference>
<dbReference type="Pfam" id="PF00246">
    <property type="entry name" value="Peptidase_M14"/>
    <property type="match status" value="1"/>
</dbReference>
<dbReference type="Proteomes" id="UP001652626">
    <property type="component" value="Chromosome 17"/>
</dbReference>
<feature type="active site" description="Proton donor/acceptor" evidence="7">
    <location>
        <position position="318"/>
    </location>
</feature>
<keyword evidence="5" id="KW-0862">Zinc</keyword>
<organism evidence="9 10">
    <name type="scientific">Vanessa tameamea</name>
    <name type="common">Kamehameha butterfly</name>
    <dbReference type="NCBI Taxonomy" id="334116"/>
    <lineage>
        <taxon>Eukaryota</taxon>
        <taxon>Metazoa</taxon>
        <taxon>Ecdysozoa</taxon>
        <taxon>Arthropoda</taxon>
        <taxon>Hexapoda</taxon>
        <taxon>Insecta</taxon>
        <taxon>Pterygota</taxon>
        <taxon>Neoptera</taxon>
        <taxon>Endopterygota</taxon>
        <taxon>Lepidoptera</taxon>
        <taxon>Glossata</taxon>
        <taxon>Ditrysia</taxon>
        <taxon>Papilionoidea</taxon>
        <taxon>Nymphalidae</taxon>
        <taxon>Nymphalinae</taxon>
        <taxon>Vanessa</taxon>
    </lineage>
</organism>
<dbReference type="PRINTS" id="PR00765">
    <property type="entry name" value="CRBOXYPTASEA"/>
</dbReference>
<evidence type="ECO:0000313" key="9">
    <source>
        <dbReference type="Proteomes" id="UP001652626"/>
    </source>
</evidence>
<comment type="cofactor">
    <cofactor evidence="1">
        <name>Zn(2+)</name>
        <dbReference type="ChEBI" id="CHEBI:29105"/>
    </cofactor>
</comment>
<accession>A0ABM4AQG6</accession>
<reference evidence="10" key="1">
    <citation type="submission" date="2025-08" db="UniProtKB">
        <authorList>
            <consortium name="RefSeq"/>
        </authorList>
    </citation>
    <scope>IDENTIFICATION</scope>
    <source>
        <tissue evidence="10">Whole body</tissue>
    </source>
</reference>
<keyword evidence="4" id="KW-0732">Signal</keyword>
<proteinExistence type="inferred from homology"/>
<dbReference type="RefSeq" id="XP_064073544.1">
    <property type="nucleotide sequence ID" value="XM_064217474.1"/>
</dbReference>
<dbReference type="PANTHER" id="PTHR11705:SF91">
    <property type="entry name" value="FI01817P-RELATED"/>
    <property type="match status" value="1"/>
</dbReference>
<dbReference type="SMART" id="SM00631">
    <property type="entry name" value="Zn_pept"/>
    <property type="match status" value="1"/>
</dbReference>
<evidence type="ECO:0000256" key="1">
    <source>
        <dbReference type="ARBA" id="ARBA00001947"/>
    </source>
</evidence>
<evidence type="ECO:0000256" key="2">
    <source>
        <dbReference type="ARBA" id="ARBA00005988"/>
    </source>
</evidence>
<keyword evidence="6" id="KW-1015">Disulfide bond</keyword>
<dbReference type="SUPFAM" id="SSF53187">
    <property type="entry name" value="Zn-dependent exopeptidases"/>
    <property type="match status" value="1"/>
</dbReference>
<name>A0ABM4AQG6_VANTA</name>
<dbReference type="PANTHER" id="PTHR11705">
    <property type="entry name" value="PROTEASE FAMILY M14 CARBOXYPEPTIDASE A,B"/>
    <property type="match status" value="1"/>
</dbReference>
<dbReference type="GeneID" id="113400423"/>
<evidence type="ECO:0000256" key="5">
    <source>
        <dbReference type="ARBA" id="ARBA00022833"/>
    </source>
</evidence>
<evidence type="ECO:0000256" key="3">
    <source>
        <dbReference type="ARBA" id="ARBA00022723"/>
    </source>
</evidence>
<dbReference type="Gene3D" id="3.40.630.10">
    <property type="entry name" value="Zn peptidases"/>
    <property type="match status" value="1"/>
</dbReference>
<evidence type="ECO:0000256" key="7">
    <source>
        <dbReference type="PROSITE-ProRule" id="PRU01379"/>
    </source>
</evidence>
<evidence type="ECO:0000259" key="8">
    <source>
        <dbReference type="PROSITE" id="PS52035"/>
    </source>
</evidence>
<keyword evidence="9" id="KW-1185">Reference proteome</keyword>
<dbReference type="PROSITE" id="PS52035">
    <property type="entry name" value="PEPTIDASE_M14"/>
    <property type="match status" value="1"/>
</dbReference>